<feature type="domain" description="Thoeris protein ThsB TIR-like" evidence="1">
    <location>
        <begin position="11"/>
        <end position="113"/>
    </location>
</feature>
<reference evidence="2" key="1">
    <citation type="journal article" date="2016" name="Genome Announc.">
        <title>Draft genomes of two strains of Paenibacillus glucanolyticus with capability to degrade lignocellulose.</title>
        <authorList>
            <person name="Mathews S.L."/>
            <person name="Pawlak J."/>
            <person name="Grunden A.M."/>
        </authorList>
    </citation>
    <scope>NUCLEOTIDE SEQUENCE [LARGE SCALE GENOMIC DNA]</scope>
    <source>
        <strain evidence="2">SLM1</strain>
    </source>
</reference>
<evidence type="ECO:0000313" key="2">
    <source>
        <dbReference type="EMBL" id="KZS46450.1"/>
    </source>
</evidence>
<proteinExistence type="predicted"/>
<dbReference type="Proteomes" id="UP000076796">
    <property type="component" value="Unassembled WGS sequence"/>
</dbReference>
<dbReference type="Pfam" id="PF08937">
    <property type="entry name" value="ThsB_TIR"/>
    <property type="match status" value="1"/>
</dbReference>
<dbReference type="AlphaFoldDB" id="A0A163J9F3"/>
<evidence type="ECO:0000313" key="3">
    <source>
        <dbReference type="Proteomes" id="UP000076796"/>
    </source>
</evidence>
<protein>
    <recommendedName>
        <fullName evidence="1">Thoeris protein ThsB TIR-like domain-containing protein</fullName>
    </recommendedName>
</protein>
<keyword evidence="3" id="KW-1185">Reference proteome</keyword>
<dbReference type="OrthoDB" id="2218415at2"/>
<evidence type="ECO:0000259" key="1">
    <source>
        <dbReference type="Pfam" id="PF08937"/>
    </source>
</evidence>
<dbReference type="GeneID" id="97558235"/>
<dbReference type="Gene3D" id="3.40.50.11200">
    <property type="match status" value="1"/>
</dbReference>
<dbReference type="EMBL" id="LWMH01000001">
    <property type="protein sequence ID" value="KZS46450.1"/>
    <property type="molecule type" value="Genomic_DNA"/>
</dbReference>
<accession>A0A163J9F3</accession>
<organism evidence="2 3">
    <name type="scientific">Paenibacillus glucanolyticus</name>
    <dbReference type="NCBI Taxonomy" id="59843"/>
    <lineage>
        <taxon>Bacteria</taxon>
        <taxon>Bacillati</taxon>
        <taxon>Bacillota</taxon>
        <taxon>Bacilli</taxon>
        <taxon>Bacillales</taxon>
        <taxon>Paenibacillaceae</taxon>
        <taxon>Paenibacillus</taxon>
    </lineage>
</organism>
<name>A0A163J9F3_9BACL</name>
<dbReference type="InterPro" id="IPR015032">
    <property type="entry name" value="ThsB__TIR-like_domain"/>
</dbReference>
<sequence length="184" mass="21126">MANRTGTYVAFDGLGERDPTKSDFKYYATLQAWSTNKYIEFSLTNSHEKTDAVRDTSKRATLYARIQERLRASKNMLVILTSKTRYTGSVLSYEIEQAIDTYKIPVIIAYPEFSSILHVESHSDIWPKALADRINNTHIEAIHIAFNKDCILDAITRFHVNGEHLSSGKNYYSRDAQIKWGLIR</sequence>
<comment type="caution">
    <text evidence="2">The sequence shown here is derived from an EMBL/GenBank/DDBJ whole genome shotgun (WGS) entry which is preliminary data.</text>
</comment>
<gene>
    <name evidence="2" type="ORF">AWU65_11255</name>
</gene>
<dbReference type="RefSeq" id="WP_063478318.1">
    <property type="nucleotide sequence ID" value="NZ_CP147845.1"/>
</dbReference>